<evidence type="ECO:0000256" key="3">
    <source>
        <dbReference type="ARBA" id="ARBA00022553"/>
    </source>
</evidence>
<protein>
    <recommendedName>
        <fullName evidence="2">histidine kinase</fullName>
        <ecNumber evidence="2">2.7.13.3</ecNumber>
    </recommendedName>
</protein>
<evidence type="ECO:0000256" key="2">
    <source>
        <dbReference type="ARBA" id="ARBA00012438"/>
    </source>
</evidence>
<dbReference type="Pfam" id="PF02518">
    <property type="entry name" value="HATPase_c"/>
    <property type="match status" value="1"/>
</dbReference>
<keyword evidence="3" id="KW-0597">Phosphoprotein</keyword>
<comment type="caution">
    <text evidence="7">The sequence shown here is derived from an EMBL/GenBank/DDBJ whole genome shotgun (WGS) entry which is preliminary data.</text>
</comment>
<dbReference type="InterPro" id="IPR003594">
    <property type="entry name" value="HATPase_dom"/>
</dbReference>
<dbReference type="PRINTS" id="PR00344">
    <property type="entry name" value="BCTRLSENSOR"/>
</dbReference>
<name>A0A6V8NKB4_9ACTN</name>
<dbReference type="InterPro" id="IPR004358">
    <property type="entry name" value="Sig_transdc_His_kin-like_C"/>
</dbReference>
<dbReference type="RefSeq" id="WP_176237074.1">
    <property type="nucleotide sequence ID" value="NZ_BLRU01000155.1"/>
</dbReference>
<dbReference type="AlphaFoldDB" id="A0A6V8NKB4"/>
<feature type="compositionally biased region" description="Basic and acidic residues" evidence="5">
    <location>
        <begin position="1"/>
        <end position="25"/>
    </location>
</feature>
<evidence type="ECO:0000256" key="4">
    <source>
        <dbReference type="ARBA" id="ARBA00023012"/>
    </source>
</evidence>
<proteinExistence type="predicted"/>
<gene>
    <name evidence="7" type="ORF">HKBW3S03_01338</name>
</gene>
<keyword evidence="4" id="KW-0902">Two-component regulatory system</keyword>
<sequence>MKEFSHKVLQESKTDPEPSGEDHKPRLPLPPLVRIAIYDSFTSAPRIVDLKAPGVRQLMDLLSEKAYNFSQQKGGAVPYTTIREVVENLIHANFQEVIINIYEGGNVIRISDQGPGIPDKTRVFEPGFTTARGEAKRYIRGVGSGLPIVKETMSLSGGQVTIEDNLQCGTVVTLTLLKEMKKKADNDNIGPKTASRDERVSLTHRQNMVLSLVTELEEVGPTRISEELDISLTTAYRELTFLEHAGFITSGSQGKRRVASKGLEYLKQLART</sequence>
<comment type="catalytic activity">
    <reaction evidence="1">
        <text>ATP + protein L-histidine = ADP + protein N-phospho-L-histidine.</text>
        <dbReference type="EC" id="2.7.13.3"/>
    </reaction>
</comment>
<dbReference type="Gene3D" id="1.10.10.10">
    <property type="entry name" value="Winged helix-like DNA-binding domain superfamily/Winged helix DNA-binding domain"/>
    <property type="match status" value="1"/>
</dbReference>
<dbReference type="EMBL" id="BLRU01000155">
    <property type="protein sequence ID" value="GFP19834.1"/>
    <property type="molecule type" value="Genomic_DNA"/>
</dbReference>
<dbReference type="Proteomes" id="UP000574717">
    <property type="component" value="Unassembled WGS sequence"/>
</dbReference>
<dbReference type="SUPFAM" id="SSF46785">
    <property type="entry name" value="Winged helix' DNA-binding domain"/>
    <property type="match status" value="1"/>
</dbReference>
<reference evidence="7 8" key="1">
    <citation type="journal article" date="2020" name="Front. Microbiol.">
        <title>Single-cell genomics of novel Actinobacteria with the Wood-Ljungdahl pathway discovered in a serpentinizing system.</title>
        <authorList>
            <person name="Merino N."/>
            <person name="Kawai M."/>
            <person name="Boyd E.S."/>
            <person name="Colman D.R."/>
            <person name="McGlynn S.E."/>
            <person name="Nealson K.H."/>
            <person name="Kurokawa K."/>
            <person name="Hongoh Y."/>
        </authorList>
    </citation>
    <scope>NUCLEOTIDE SEQUENCE [LARGE SCALE GENOMIC DNA]</scope>
    <source>
        <strain evidence="7 8">S03</strain>
    </source>
</reference>
<dbReference type="SUPFAM" id="SSF55874">
    <property type="entry name" value="ATPase domain of HSP90 chaperone/DNA topoisomerase II/histidine kinase"/>
    <property type="match status" value="1"/>
</dbReference>
<dbReference type="SMART" id="SM00387">
    <property type="entry name" value="HATPase_c"/>
    <property type="match status" value="1"/>
</dbReference>
<dbReference type="PANTHER" id="PTHR43547">
    <property type="entry name" value="TWO-COMPONENT HISTIDINE KINASE"/>
    <property type="match status" value="1"/>
</dbReference>
<dbReference type="InterPro" id="IPR036388">
    <property type="entry name" value="WH-like_DNA-bd_sf"/>
</dbReference>
<evidence type="ECO:0000313" key="8">
    <source>
        <dbReference type="Proteomes" id="UP000574717"/>
    </source>
</evidence>
<organism evidence="7 8">
    <name type="scientific">Candidatus Hakubella thermalkaliphila</name>
    <dbReference type="NCBI Taxonomy" id="2754717"/>
    <lineage>
        <taxon>Bacteria</taxon>
        <taxon>Bacillati</taxon>
        <taxon>Actinomycetota</taxon>
        <taxon>Actinomycetota incertae sedis</taxon>
        <taxon>Candidatus Hakubellales</taxon>
        <taxon>Candidatus Hakubellaceae</taxon>
        <taxon>Candidatus Hakubella</taxon>
    </lineage>
</organism>
<dbReference type="EC" id="2.7.13.3" evidence="2"/>
<dbReference type="Gene3D" id="3.30.565.10">
    <property type="entry name" value="Histidine kinase-like ATPase, C-terminal domain"/>
    <property type="match status" value="1"/>
</dbReference>
<evidence type="ECO:0000256" key="1">
    <source>
        <dbReference type="ARBA" id="ARBA00000085"/>
    </source>
</evidence>
<evidence type="ECO:0000256" key="5">
    <source>
        <dbReference type="SAM" id="MobiDB-lite"/>
    </source>
</evidence>
<accession>A0A6V8NKB4</accession>
<dbReference type="InterPro" id="IPR036390">
    <property type="entry name" value="WH_DNA-bd_sf"/>
</dbReference>
<evidence type="ECO:0000313" key="7">
    <source>
        <dbReference type="EMBL" id="GFP19834.1"/>
    </source>
</evidence>
<feature type="region of interest" description="Disordered" evidence="5">
    <location>
        <begin position="1"/>
        <end position="27"/>
    </location>
</feature>
<evidence type="ECO:0000259" key="6">
    <source>
        <dbReference type="SMART" id="SM00387"/>
    </source>
</evidence>
<dbReference type="InterPro" id="IPR036890">
    <property type="entry name" value="HATPase_C_sf"/>
</dbReference>
<dbReference type="GO" id="GO:0000155">
    <property type="term" value="F:phosphorelay sensor kinase activity"/>
    <property type="evidence" value="ECO:0007669"/>
    <property type="project" value="TreeGrafter"/>
</dbReference>
<feature type="domain" description="Histidine kinase/HSP90-like ATPase" evidence="6">
    <location>
        <begin position="74"/>
        <end position="180"/>
    </location>
</feature>
<dbReference type="PANTHER" id="PTHR43547:SF2">
    <property type="entry name" value="HYBRID SIGNAL TRANSDUCTION HISTIDINE KINASE C"/>
    <property type="match status" value="1"/>
</dbReference>